<dbReference type="GO" id="GO:0007064">
    <property type="term" value="P:mitotic sister chromatid cohesion"/>
    <property type="evidence" value="ECO:0007669"/>
    <property type="project" value="InterPro"/>
</dbReference>
<dbReference type="GO" id="GO:0031390">
    <property type="term" value="C:Ctf18 RFC-like complex"/>
    <property type="evidence" value="ECO:0007669"/>
    <property type="project" value="InterPro"/>
</dbReference>
<reference evidence="2" key="1">
    <citation type="submission" date="2022-10" db="EMBL/GenBank/DDBJ databases">
        <title>Culturing micro-colonial fungi from biological soil crusts in the Mojave desert and describing Neophaeococcomyces mojavensis, and introducing the new genera and species Taxawa tesnikishii.</title>
        <authorList>
            <person name="Kurbessoian T."/>
            <person name="Stajich J.E."/>
        </authorList>
    </citation>
    <scope>NUCLEOTIDE SEQUENCE</scope>
    <source>
        <strain evidence="2">TK_41</strain>
    </source>
</reference>
<evidence type="ECO:0000256" key="1">
    <source>
        <dbReference type="SAM" id="MobiDB-lite"/>
    </source>
</evidence>
<sequence>MASSQSSTFPPIPFCATTPQESFRLLELTPDLVEVIESQRQVSSKRRKLWFKSSAPSSSTGRARSGAFQAIGGDVEKEGYLHLCTDEKIWAVKQVSTSNSVHVVRTMSAEEARRQETERRDRDEDGDLAMDEGDRHVNGDDVSGDPGKGFENGGVTAISQVKNILELIEVKPDEIEVERILRDEVPIFPDADTEDEVVPVSNHISKEDLFDNIPFPTNMITSTMKRLFVFGHKSSSTQAESIFPVPRMFIPSTTLLLKAWMQFTTQCTISGLKLDRNGGVDYHSLHQVLLEVAQSCISPSEAEVTLNVIMAILRRVAIRDDCADLEDPVFYVQADLDCRPFTDARLGTDDRTSLDPSATRDLVGRWLPTDLKPGSTPVSGLKLDTSGVLTVEAFLDGWTKLIPDSWAKECDVHAIVASVEGWEIGRNSQGKEVLKMSSDQGVGISSANHPEQAKAQPRKKGKWHEKFGAQRSAAVKK</sequence>
<keyword evidence="3" id="KW-1185">Reference proteome</keyword>
<comment type="caution">
    <text evidence="2">The sequence shown here is derived from an EMBL/GenBank/DDBJ whole genome shotgun (WGS) entry which is preliminary data.</text>
</comment>
<accession>A0AA38XGM0</accession>
<feature type="compositionally biased region" description="Basic and acidic residues" evidence="1">
    <location>
        <begin position="108"/>
        <end position="123"/>
    </location>
</feature>
<proteinExistence type="predicted"/>
<dbReference type="Pfam" id="PF09724">
    <property type="entry name" value="Dcc1"/>
    <property type="match status" value="1"/>
</dbReference>
<dbReference type="Proteomes" id="UP001172673">
    <property type="component" value="Unassembled WGS sequence"/>
</dbReference>
<dbReference type="EMBL" id="JAPDRK010000004">
    <property type="protein sequence ID" value="KAJ9613032.1"/>
    <property type="molecule type" value="Genomic_DNA"/>
</dbReference>
<evidence type="ECO:0000313" key="3">
    <source>
        <dbReference type="Proteomes" id="UP001172673"/>
    </source>
</evidence>
<evidence type="ECO:0000313" key="2">
    <source>
        <dbReference type="EMBL" id="KAJ9613032.1"/>
    </source>
</evidence>
<name>A0AA38XGM0_9EURO</name>
<protein>
    <recommendedName>
        <fullName evidence="4">Sister chromatid cohesion protein Dcc1</fullName>
    </recommendedName>
</protein>
<organism evidence="2 3">
    <name type="scientific">Cladophialophora chaetospira</name>
    <dbReference type="NCBI Taxonomy" id="386627"/>
    <lineage>
        <taxon>Eukaryota</taxon>
        <taxon>Fungi</taxon>
        <taxon>Dikarya</taxon>
        <taxon>Ascomycota</taxon>
        <taxon>Pezizomycotina</taxon>
        <taxon>Eurotiomycetes</taxon>
        <taxon>Chaetothyriomycetidae</taxon>
        <taxon>Chaetothyriales</taxon>
        <taxon>Herpotrichiellaceae</taxon>
        <taxon>Cladophialophora</taxon>
    </lineage>
</organism>
<dbReference type="InterPro" id="IPR019128">
    <property type="entry name" value="Dcc1"/>
</dbReference>
<feature type="region of interest" description="Disordered" evidence="1">
    <location>
        <begin position="437"/>
        <end position="477"/>
    </location>
</feature>
<evidence type="ECO:0008006" key="4">
    <source>
        <dbReference type="Google" id="ProtNLM"/>
    </source>
</evidence>
<gene>
    <name evidence="2" type="ORF">H2200_002973</name>
</gene>
<feature type="region of interest" description="Disordered" evidence="1">
    <location>
        <begin position="107"/>
        <end position="153"/>
    </location>
</feature>
<dbReference type="AlphaFoldDB" id="A0AA38XGM0"/>
<feature type="compositionally biased region" description="Polar residues" evidence="1">
    <location>
        <begin position="437"/>
        <end position="449"/>
    </location>
</feature>